<gene>
    <name evidence="1" type="ORF">BC938DRAFT_475222</name>
</gene>
<name>A0A433PYV9_9FUNG</name>
<dbReference type="GO" id="GO:0006891">
    <property type="term" value="P:intra-Golgi vesicle-mediated transport"/>
    <property type="evidence" value="ECO:0007669"/>
    <property type="project" value="InterPro"/>
</dbReference>
<evidence type="ECO:0000313" key="2">
    <source>
        <dbReference type="Proteomes" id="UP000274822"/>
    </source>
</evidence>
<dbReference type="AlphaFoldDB" id="A0A433PYV9"/>
<accession>A0A433PYV9</accession>
<keyword evidence="2" id="KW-1185">Reference proteome</keyword>
<dbReference type="EMBL" id="RBNJ01020076">
    <property type="protein sequence ID" value="RUS22634.1"/>
    <property type="molecule type" value="Genomic_DNA"/>
</dbReference>
<sequence>MYCPPNNCSPEYVLMLRSINAFETAFLARSLTRMYDPINAAFPSSGPLSRSPPTRNDSVNLVRTISSELDTAKFDAGLLRSVAKNAVKALNLYRVKCDGLIATDPSAYQIIGPGPMSNSQTMNFELINNLYATYQSIWKVLEEFPEFVVEIMRDGVEGTRKLMLLIAEPLTDHIITELEAVVLKIHREDFSRTHVHLLLRQLDPHPVVKLRAITLIRSKTGPAATKQIAQRLLFVFIFQASLVRPLSEAGKLKLTGDMTQLEFSLSQLVGEHGMKLQDLGEDYQAFRAFKSVAKSIKGHPPLLFLDVTQLAAAHHTSQLPTLVLLHHLIVRSTSPLTTLPLPHKVYSSTEADYMKWVDEHTGVQAVEFILTAITKGSKVSEEDREKVPEYRLMKELVKERYPEILKV</sequence>
<dbReference type="PANTHER" id="PTHR13228">
    <property type="entry name" value="CONSERVED OLIGOMERIC GOLGI COMPLEX COMPONENT 5"/>
    <property type="match status" value="1"/>
</dbReference>
<dbReference type="Proteomes" id="UP000274822">
    <property type="component" value="Unassembled WGS sequence"/>
</dbReference>
<proteinExistence type="predicted"/>
<organism evidence="1 2">
    <name type="scientific">Jimgerdemannia flammicorona</name>
    <dbReference type="NCBI Taxonomy" id="994334"/>
    <lineage>
        <taxon>Eukaryota</taxon>
        <taxon>Fungi</taxon>
        <taxon>Fungi incertae sedis</taxon>
        <taxon>Mucoromycota</taxon>
        <taxon>Mucoromycotina</taxon>
        <taxon>Endogonomycetes</taxon>
        <taxon>Endogonales</taxon>
        <taxon>Endogonaceae</taxon>
        <taxon>Jimgerdemannia</taxon>
    </lineage>
</organism>
<dbReference type="GO" id="GO:0017119">
    <property type="term" value="C:Golgi transport complex"/>
    <property type="evidence" value="ECO:0007669"/>
    <property type="project" value="InterPro"/>
</dbReference>
<dbReference type="InterPro" id="IPR019465">
    <property type="entry name" value="Cog5"/>
</dbReference>
<comment type="caution">
    <text evidence="1">The sequence shown here is derived from an EMBL/GenBank/DDBJ whole genome shotgun (WGS) entry which is preliminary data.</text>
</comment>
<dbReference type="PANTHER" id="PTHR13228:SF3">
    <property type="entry name" value="CONSERVED OLIGOMERIC GOLGI COMPLEX SUBUNIT 5"/>
    <property type="match status" value="1"/>
</dbReference>
<evidence type="ECO:0000313" key="1">
    <source>
        <dbReference type="EMBL" id="RUS22634.1"/>
    </source>
</evidence>
<reference evidence="1 2" key="1">
    <citation type="journal article" date="2018" name="New Phytol.">
        <title>Phylogenomics of Endogonaceae and evolution of mycorrhizas within Mucoromycota.</title>
        <authorList>
            <person name="Chang Y."/>
            <person name="Desiro A."/>
            <person name="Na H."/>
            <person name="Sandor L."/>
            <person name="Lipzen A."/>
            <person name="Clum A."/>
            <person name="Barry K."/>
            <person name="Grigoriev I.V."/>
            <person name="Martin F.M."/>
            <person name="Stajich J.E."/>
            <person name="Smith M.E."/>
            <person name="Bonito G."/>
            <person name="Spatafora J.W."/>
        </authorList>
    </citation>
    <scope>NUCLEOTIDE SEQUENCE [LARGE SCALE GENOMIC DNA]</scope>
    <source>
        <strain evidence="1 2">AD002</strain>
    </source>
</reference>
<protein>
    <submittedName>
        <fullName evidence="1">Uncharacterized protein</fullName>
    </submittedName>
</protein>